<dbReference type="Gene3D" id="1.20.58.480">
    <property type="match status" value="1"/>
</dbReference>
<dbReference type="RefSeq" id="WP_241042886.1">
    <property type="nucleotide sequence ID" value="NZ_JAKXMK010000056.1"/>
</dbReference>
<comment type="caution">
    <text evidence="2">The sequence shown here is derived from an EMBL/GenBank/DDBJ whole genome shotgun (WGS) entry which is preliminary data.</text>
</comment>
<gene>
    <name evidence="2" type="ORF">MMF94_40905</name>
</gene>
<dbReference type="InterPro" id="IPR037217">
    <property type="entry name" value="Trp/Indoleamine_2_3_dOase-like"/>
</dbReference>
<proteinExistence type="predicted"/>
<feature type="compositionally biased region" description="Basic and acidic residues" evidence="1">
    <location>
        <begin position="217"/>
        <end position="227"/>
    </location>
</feature>
<sequence length="227" mass="24937">MNDHLEVAIGRLQAKDCMASLPVLRRADRLLDAVVVAAGLLADNLRCSDYHEIRENLGLTSGSHSVGLHYHLMRDLYPQLRETVAGMHDAHDPGTGLVRSQARSIGLHLDRWRLAHLNLPRNNLGGAGTGTRSLTGSRDALLVVGRMRDRQQDAAPEGAAPIGFRATDWDTGVLALGPLERSLLARVAERTQERFRDVQERRGYFAAGSAFQPPAERIVRPEGSTRT</sequence>
<feature type="region of interest" description="Disordered" evidence="1">
    <location>
        <begin position="206"/>
        <end position="227"/>
    </location>
</feature>
<evidence type="ECO:0000313" key="2">
    <source>
        <dbReference type="EMBL" id="MCH6172079.1"/>
    </source>
</evidence>
<accession>A0ABS9TU41</accession>
<evidence type="ECO:0000313" key="3">
    <source>
        <dbReference type="Proteomes" id="UP001299970"/>
    </source>
</evidence>
<keyword evidence="3" id="KW-1185">Reference proteome</keyword>
<dbReference type="Proteomes" id="UP001299970">
    <property type="component" value="Unassembled WGS sequence"/>
</dbReference>
<dbReference type="EMBL" id="JAKXMK010000056">
    <property type="protein sequence ID" value="MCH6172079.1"/>
    <property type="molecule type" value="Genomic_DNA"/>
</dbReference>
<reference evidence="2 3" key="1">
    <citation type="submission" date="2022-03" db="EMBL/GenBank/DDBJ databases">
        <title>Pseudonocardia alaer sp. nov., a novel actinomycete isolated from reed forest soil.</title>
        <authorList>
            <person name="Wang L."/>
        </authorList>
    </citation>
    <scope>NUCLEOTIDE SEQUENCE [LARGE SCALE GENOMIC DNA]</scope>
    <source>
        <strain evidence="2 3">Y-16303</strain>
    </source>
</reference>
<evidence type="ECO:0000256" key="1">
    <source>
        <dbReference type="SAM" id="MobiDB-lite"/>
    </source>
</evidence>
<organism evidence="2 3">
    <name type="scientific">Pseudonocardia alaniniphila</name>
    <dbReference type="NCBI Taxonomy" id="75291"/>
    <lineage>
        <taxon>Bacteria</taxon>
        <taxon>Bacillati</taxon>
        <taxon>Actinomycetota</taxon>
        <taxon>Actinomycetes</taxon>
        <taxon>Pseudonocardiales</taxon>
        <taxon>Pseudonocardiaceae</taxon>
        <taxon>Pseudonocardia</taxon>
    </lineage>
</organism>
<dbReference type="SUPFAM" id="SSF140959">
    <property type="entry name" value="Indolic compounds 2,3-dioxygenase-like"/>
    <property type="match status" value="1"/>
</dbReference>
<protein>
    <submittedName>
        <fullName evidence="2">Uncharacterized protein</fullName>
    </submittedName>
</protein>
<name>A0ABS9TU41_9PSEU</name>